<proteinExistence type="predicted"/>
<dbReference type="SMART" id="SM00757">
    <property type="entry name" value="CRA"/>
    <property type="match status" value="1"/>
</dbReference>
<dbReference type="EMBL" id="CM001886">
    <property type="protein sequence ID" value="EOY17271.1"/>
    <property type="molecule type" value="Genomic_DNA"/>
</dbReference>
<keyword evidence="3" id="KW-1185">Reference proteome</keyword>
<gene>
    <name evidence="2" type="ORF">TCM_036419</name>
</gene>
<dbReference type="AlphaFoldDB" id="A0A061FJM5"/>
<organism evidence="2 3">
    <name type="scientific">Theobroma cacao</name>
    <name type="common">Cacao</name>
    <name type="synonym">Cocoa</name>
    <dbReference type="NCBI Taxonomy" id="3641"/>
    <lineage>
        <taxon>Eukaryota</taxon>
        <taxon>Viridiplantae</taxon>
        <taxon>Streptophyta</taxon>
        <taxon>Embryophyta</taxon>
        <taxon>Tracheophyta</taxon>
        <taxon>Spermatophyta</taxon>
        <taxon>Magnoliopsida</taxon>
        <taxon>eudicotyledons</taxon>
        <taxon>Gunneridae</taxon>
        <taxon>Pentapetalae</taxon>
        <taxon>rosids</taxon>
        <taxon>malvids</taxon>
        <taxon>Malvales</taxon>
        <taxon>Malvaceae</taxon>
        <taxon>Byttnerioideae</taxon>
        <taxon>Theobroma</taxon>
    </lineage>
</organism>
<dbReference type="Gramene" id="EOY17271">
    <property type="protein sequence ID" value="EOY17271"/>
    <property type="gene ID" value="TCM_036419"/>
</dbReference>
<reference evidence="2 3" key="1">
    <citation type="journal article" date="2013" name="Genome Biol.">
        <title>The genome sequence of the most widely cultivated cacao type and its use to identify candidate genes regulating pod color.</title>
        <authorList>
            <person name="Motamayor J.C."/>
            <person name="Mockaitis K."/>
            <person name="Schmutz J."/>
            <person name="Haiminen N."/>
            <person name="Iii D.L."/>
            <person name="Cornejo O."/>
            <person name="Findley S.D."/>
            <person name="Zheng P."/>
            <person name="Utro F."/>
            <person name="Royaert S."/>
            <person name="Saski C."/>
            <person name="Jenkins J."/>
            <person name="Podicheti R."/>
            <person name="Zhao M."/>
            <person name="Scheffler B.E."/>
            <person name="Stack J.C."/>
            <person name="Feltus F.A."/>
            <person name="Mustiga G.M."/>
            <person name="Amores F."/>
            <person name="Phillips W."/>
            <person name="Marelli J.P."/>
            <person name="May G.D."/>
            <person name="Shapiro H."/>
            <person name="Ma J."/>
            <person name="Bustamante C.D."/>
            <person name="Schnell R.J."/>
            <person name="Main D."/>
            <person name="Gilbert D."/>
            <person name="Parida L."/>
            <person name="Kuhn D.N."/>
        </authorList>
    </citation>
    <scope>NUCLEOTIDE SEQUENCE [LARGE SCALE GENOMIC DNA]</scope>
    <source>
        <strain evidence="3">cv. Matina 1-6</strain>
    </source>
</reference>
<sequence length="110" mass="12454">MELAKFFGLDGFDDLVQNCVALLAYERPQESSVGYLLEESQRDVVADTINAMILSTNPNMKNLQSCLHSYLEKLLRQLTTCYLERRSSNGDQGEAFHLHRVLNSGKDIKS</sequence>
<evidence type="ECO:0000313" key="3">
    <source>
        <dbReference type="Proteomes" id="UP000026915"/>
    </source>
</evidence>
<dbReference type="HOGENOM" id="CLU_2175658_0_0_1"/>
<dbReference type="InterPro" id="IPR013144">
    <property type="entry name" value="CRA_dom"/>
</dbReference>
<evidence type="ECO:0000313" key="2">
    <source>
        <dbReference type="EMBL" id="EOY17271.1"/>
    </source>
</evidence>
<name>A0A061FJM5_THECC</name>
<protein>
    <submittedName>
        <fullName evidence="2">SPla/RYanodine receptor (SPRY) domain-containing protein isoform 2</fullName>
    </submittedName>
</protein>
<keyword evidence="2" id="KW-0675">Receptor</keyword>
<accession>A0A061FJM5</accession>
<feature type="domain" description="CRA" evidence="1">
    <location>
        <begin position="2"/>
        <end position="91"/>
    </location>
</feature>
<evidence type="ECO:0000259" key="1">
    <source>
        <dbReference type="SMART" id="SM00757"/>
    </source>
</evidence>
<dbReference type="Gramene" id="Tc08v2_t015560.2">
    <property type="protein sequence ID" value="Tc08v2_p015560.2"/>
    <property type="gene ID" value="Tc08v2_g015560"/>
</dbReference>
<dbReference type="OrthoDB" id="25503at2759"/>
<dbReference type="Proteomes" id="UP000026915">
    <property type="component" value="Chromosome 8"/>
</dbReference>